<accession>W0RAN1</accession>
<reference evidence="6 7" key="1">
    <citation type="journal article" date="2014" name="Genome Announc.">
        <title>Genome Sequence and Methylome of Soil Bacterium Gemmatirosa kalamazoonensis KBS708T, a Member of the Rarely Cultivated Gemmatimonadetes Phylum.</title>
        <authorList>
            <person name="Debruyn J.M."/>
            <person name="Radosevich M."/>
            <person name="Wommack K.E."/>
            <person name="Polson S.W."/>
            <person name="Hauser L.J."/>
            <person name="Fawaz M.N."/>
            <person name="Korlach J."/>
            <person name="Tsai Y.C."/>
        </authorList>
    </citation>
    <scope>NUCLEOTIDE SEQUENCE [LARGE SCALE GENOMIC DNA]</scope>
    <source>
        <strain evidence="6 7">KBS708</strain>
    </source>
</reference>
<dbReference type="InterPro" id="IPR035965">
    <property type="entry name" value="PAS-like_dom_sf"/>
</dbReference>
<dbReference type="InterPro" id="IPR000014">
    <property type="entry name" value="PAS"/>
</dbReference>
<feature type="domain" description="PAS" evidence="3">
    <location>
        <begin position="347"/>
        <end position="417"/>
    </location>
</feature>
<dbReference type="KEGG" id="gba:J421_0304"/>
<dbReference type="Pfam" id="PF00563">
    <property type="entry name" value="EAL"/>
    <property type="match status" value="1"/>
</dbReference>
<dbReference type="NCBIfam" id="TIGR00229">
    <property type="entry name" value="sensory_box"/>
    <property type="match status" value="1"/>
</dbReference>
<dbReference type="Pfam" id="PF00989">
    <property type="entry name" value="PAS"/>
    <property type="match status" value="1"/>
</dbReference>
<protein>
    <submittedName>
        <fullName evidence="6">Diguanylate cyclase</fullName>
    </submittedName>
</protein>
<dbReference type="OrthoDB" id="9759607at2"/>
<dbReference type="NCBIfam" id="TIGR00254">
    <property type="entry name" value="GGDEF"/>
    <property type="match status" value="1"/>
</dbReference>
<sequence length="909" mass="97666">MPAPSDVPATRHAPVRDRLGAAFQAVVVATAAAALLLWGWRFAPGGDAAAKAQLCANALVPLGVGLVVVLWLAPRRADVDRRARRAWRDLAAAVTVWWLAGVLWELLGRPPLSAADGVQLLFFPLVLLGVLRFPAAPLEREERLRVWLDTAMVLSSGAAVVWYLALWPAIARGDDLAQLVVNTLYPLGDVVLLFAAYVALRRGGGATRGAVRWAAAGLLSRFAGDLLYLRQSFTGAYDPGGLSDLMWLLGCLMLAAGACAQRRASEPAAEERTAPQTRASLLPYVSAVLLLVFFAVAVGGAWTPRTLVLLAATIVVTSLVFVRQYMVGREHVRLQGARVRLEAERAGEARFRTLVQNSSDLILIVDGRGIVRFASPSLERMLGVRPEDAEGQPLVTFVHPDDAADAAEALAVTRSEHRTFGPSQYRVSGDGATWRAVECMAENLYDDPAVRGVLITVRDVTERARLEAQLIHQAFHDPLTGLANRALFRDRVEHALAREGRDPHGVVALFLDLDDFKTVNDSLGHREGDRLLAVVADRLLNATRGCDTVARLGGDEFGVLLENAHADADAVIVAERIVNSVRVPITLAGQDVSVGASVGIARARSTDGAEELLRNADVAMYRAKQRGKSTYEIFAPAMHAAVVDRMELEGDLRRAVADDCAEMRVHYQPIVELADGKVAGLEALVRWQHPRRGLVQPTVFIPAAESTGLIVPLGRWVLREACAQAARWQAARHAADPLAPPLTITVNLSARQLQDPSLADDVRAALDDAGLPPHALVLEITESVIIAEPSAALATLAAVKALGVRLAIDDFGTGYSSLGYLQQFPVDVLKIDKAFVDGVTRGGPRAALTRTIVALGDSLALHCVAEGIEDELQRRHLQALGCGYGQGFLFARPLPADEIEAMICDGVAA</sequence>
<dbReference type="InterPro" id="IPR035919">
    <property type="entry name" value="EAL_sf"/>
</dbReference>
<dbReference type="InterPro" id="IPR043128">
    <property type="entry name" value="Rev_trsase/Diguanyl_cyclase"/>
</dbReference>
<dbReference type="PATRIC" id="fig|861299.3.peg.310"/>
<evidence type="ECO:0000259" key="4">
    <source>
        <dbReference type="PROSITE" id="PS50883"/>
    </source>
</evidence>
<feature type="transmembrane region" description="Helical" evidence="2">
    <location>
        <begin position="176"/>
        <end position="198"/>
    </location>
</feature>
<dbReference type="HOGENOM" id="CLU_000445_129_3_0"/>
<keyword evidence="7" id="KW-1185">Reference proteome</keyword>
<evidence type="ECO:0000256" key="1">
    <source>
        <dbReference type="ARBA" id="ARBA00051114"/>
    </source>
</evidence>
<dbReference type="AlphaFoldDB" id="W0RAN1"/>
<evidence type="ECO:0000259" key="3">
    <source>
        <dbReference type="PROSITE" id="PS50112"/>
    </source>
</evidence>
<dbReference type="PROSITE" id="PS50112">
    <property type="entry name" value="PAS"/>
    <property type="match status" value="1"/>
</dbReference>
<keyword evidence="2" id="KW-0472">Membrane</keyword>
<dbReference type="Proteomes" id="UP000019151">
    <property type="component" value="Chromosome"/>
</dbReference>
<feature type="transmembrane region" description="Helical" evidence="2">
    <location>
        <begin position="86"/>
        <end position="106"/>
    </location>
</feature>
<feature type="domain" description="EAL" evidence="4">
    <location>
        <begin position="645"/>
        <end position="907"/>
    </location>
</feature>
<dbReference type="CDD" id="cd00130">
    <property type="entry name" value="PAS"/>
    <property type="match status" value="1"/>
</dbReference>
<feature type="domain" description="GGDEF" evidence="5">
    <location>
        <begin position="504"/>
        <end position="636"/>
    </location>
</feature>
<evidence type="ECO:0000259" key="5">
    <source>
        <dbReference type="PROSITE" id="PS50887"/>
    </source>
</evidence>
<gene>
    <name evidence="6" type="ORF">J421_0304</name>
</gene>
<dbReference type="SMART" id="SM00091">
    <property type="entry name" value="PAS"/>
    <property type="match status" value="1"/>
</dbReference>
<dbReference type="InterPro" id="IPR013767">
    <property type="entry name" value="PAS_fold"/>
</dbReference>
<organism evidence="6 7">
    <name type="scientific">Gemmatirosa kalamazoonensis</name>
    <dbReference type="NCBI Taxonomy" id="861299"/>
    <lineage>
        <taxon>Bacteria</taxon>
        <taxon>Pseudomonadati</taxon>
        <taxon>Gemmatimonadota</taxon>
        <taxon>Gemmatimonadia</taxon>
        <taxon>Gemmatimonadales</taxon>
        <taxon>Gemmatimonadaceae</taxon>
        <taxon>Gemmatirosa</taxon>
    </lineage>
</organism>
<dbReference type="Gene3D" id="3.20.20.450">
    <property type="entry name" value="EAL domain"/>
    <property type="match status" value="1"/>
</dbReference>
<dbReference type="GO" id="GO:0071111">
    <property type="term" value="F:cyclic-guanylate-specific phosphodiesterase activity"/>
    <property type="evidence" value="ECO:0007669"/>
    <property type="project" value="UniProtKB-EC"/>
</dbReference>
<dbReference type="eggNOG" id="COG5001">
    <property type="taxonomic scope" value="Bacteria"/>
</dbReference>
<keyword evidence="2" id="KW-0812">Transmembrane</keyword>
<dbReference type="PANTHER" id="PTHR44757">
    <property type="entry name" value="DIGUANYLATE CYCLASE DGCP"/>
    <property type="match status" value="1"/>
</dbReference>
<name>W0RAN1_9BACT</name>
<dbReference type="Gene3D" id="3.30.450.20">
    <property type="entry name" value="PAS domain"/>
    <property type="match status" value="1"/>
</dbReference>
<dbReference type="Gene3D" id="3.30.70.270">
    <property type="match status" value="1"/>
</dbReference>
<dbReference type="SUPFAM" id="SSF55785">
    <property type="entry name" value="PYP-like sensor domain (PAS domain)"/>
    <property type="match status" value="1"/>
</dbReference>
<dbReference type="FunFam" id="3.30.70.270:FF:000001">
    <property type="entry name" value="Diguanylate cyclase domain protein"/>
    <property type="match status" value="1"/>
</dbReference>
<dbReference type="SUPFAM" id="SSF141868">
    <property type="entry name" value="EAL domain-like"/>
    <property type="match status" value="1"/>
</dbReference>
<dbReference type="SUPFAM" id="SSF55073">
    <property type="entry name" value="Nucleotide cyclase"/>
    <property type="match status" value="1"/>
</dbReference>
<feature type="transmembrane region" description="Helical" evidence="2">
    <location>
        <begin position="147"/>
        <end position="170"/>
    </location>
</feature>
<feature type="transmembrane region" description="Helical" evidence="2">
    <location>
        <begin position="281"/>
        <end position="302"/>
    </location>
</feature>
<dbReference type="STRING" id="861299.J421_0304"/>
<dbReference type="CDD" id="cd01949">
    <property type="entry name" value="GGDEF"/>
    <property type="match status" value="1"/>
</dbReference>
<evidence type="ECO:0000313" key="7">
    <source>
        <dbReference type="Proteomes" id="UP000019151"/>
    </source>
</evidence>
<feature type="transmembrane region" description="Helical" evidence="2">
    <location>
        <begin position="52"/>
        <end position="74"/>
    </location>
</feature>
<dbReference type="Pfam" id="PF00990">
    <property type="entry name" value="GGDEF"/>
    <property type="match status" value="1"/>
</dbReference>
<comment type="catalytic activity">
    <reaction evidence="1">
        <text>3',3'-c-di-GMP + H2O = 5'-phosphoguanylyl(3'-&gt;5')guanosine + H(+)</text>
        <dbReference type="Rhea" id="RHEA:24902"/>
        <dbReference type="ChEBI" id="CHEBI:15377"/>
        <dbReference type="ChEBI" id="CHEBI:15378"/>
        <dbReference type="ChEBI" id="CHEBI:58754"/>
        <dbReference type="ChEBI" id="CHEBI:58805"/>
        <dbReference type="EC" id="3.1.4.52"/>
    </reaction>
    <physiologicalReaction direction="left-to-right" evidence="1">
        <dbReference type="Rhea" id="RHEA:24903"/>
    </physiologicalReaction>
</comment>
<dbReference type="InterPro" id="IPR001633">
    <property type="entry name" value="EAL_dom"/>
</dbReference>
<evidence type="ECO:0000256" key="2">
    <source>
        <dbReference type="SAM" id="Phobius"/>
    </source>
</evidence>
<dbReference type="InterPro" id="IPR052155">
    <property type="entry name" value="Biofilm_reg_signaling"/>
</dbReference>
<dbReference type="PANTHER" id="PTHR44757:SF2">
    <property type="entry name" value="BIOFILM ARCHITECTURE MAINTENANCE PROTEIN MBAA"/>
    <property type="match status" value="1"/>
</dbReference>
<dbReference type="FunFam" id="3.20.20.450:FF:000001">
    <property type="entry name" value="Cyclic di-GMP phosphodiesterase yahA"/>
    <property type="match status" value="1"/>
</dbReference>
<feature type="transmembrane region" description="Helical" evidence="2">
    <location>
        <begin position="118"/>
        <end position="135"/>
    </location>
</feature>
<dbReference type="InterPro" id="IPR000160">
    <property type="entry name" value="GGDEF_dom"/>
</dbReference>
<keyword evidence="2" id="KW-1133">Transmembrane helix</keyword>
<dbReference type="SMART" id="SM00267">
    <property type="entry name" value="GGDEF"/>
    <property type="match status" value="1"/>
</dbReference>
<dbReference type="CDD" id="cd01948">
    <property type="entry name" value="EAL"/>
    <property type="match status" value="1"/>
</dbReference>
<dbReference type="GO" id="GO:0071732">
    <property type="term" value="P:cellular response to nitric oxide"/>
    <property type="evidence" value="ECO:0007669"/>
    <property type="project" value="UniProtKB-ARBA"/>
</dbReference>
<feature type="transmembrane region" description="Helical" evidence="2">
    <location>
        <begin position="21"/>
        <end position="40"/>
    </location>
</feature>
<evidence type="ECO:0000313" key="6">
    <source>
        <dbReference type="EMBL" id="AHG87841.1"/>
    </source>
</evidence>
<dbReference type="PROSITE" id="PS50883">
    <property type="entry name" value="EAL"/>
    <property type="match status" value="1"/>
</dbReference>
<dbReference type="InParanoid" id="W0RAN1"/>
<dbReference type="InterPro" id="IPR029787">
    <property type="entry name" value="Nucleotide_cyclase"/>
</dbReference>
<dbReference type="PROSITE" id="PS50887">
    <property type="entry name" value="GGDEF"/>
    <property type="match status" value="1"/>
</dbReference>
<dbReference type="SMART" id="SM00052">
    <property type="entry name" value="EAL"/>
    <property type="match status" value="1"/>
</dbReference>
<dbReference type="GO" id="GO:0006355">
    <property type="term" value="P:regulation of DNA-templated transcription"/>
    <property type="evidence" value="ECO:0007669"/>
    <property type="project" value="InterPro"/>
</dbReference>
<dbReference type="RefSeq" id="WP_025409397.1">
    <property type="nucleotide sequence ID" value="NZ_CP007128.1"/>
</dbReference>
<proteinExistence type="predicted"/>
<dbReference type="EMBL" id="CP007128">
    <property type="protein sequence ID" value="AHG87841.1"/>
    <property type="molecule type" value="Genomic_DNA"/>
</dbReference>